<dbReference type="Pfam" id="PF00903">
    <property type="entry name" value="Glyoxalase"/>
    <property type="match status" value="1"/>
</dbReference>
<dbReference type="HOGENOM" id="CLU_147344_1_0_5"/>
<keyword evidence="2" id="KW-0223">Dioxygenase</keyword>
<dbReference type="InterPro" id="IPR029068">
    <property type="entry name" value="Glyas_Bleomycin-R_OHBP_Dase"/>
</dbReference>
<keyword evidence="2" id="KW-0560">Oxidoreductase</keyword>
<dbReference type="STRING" id="715226.ABI_34560"/>
<dbReference type="eggNOG" id="COG0346">
    <property type="taxonomic scope" value="Bacteria"/>
</dbReference>
<keyword evidence="3" id="KW-1185">Reference proteome</keyword>
<accession>F4QQE8</accession>
<proteinExistence type="predicted"/>
<dbReference type="SUPFAM" id="SSF54593">
    <property type="entry name" value="Glyoxalase/Bleomycin resistance protein/Dihydroxybiphenyl dioxygenase"/>
    <property type="match status" value="1"/>
</dbReference>
<name>F4QQE8_9CAUL</name>
<dbReference type="InterPro" id="IPR004360">
    <property type="entry name" value="Glyas_Fos-R_dOase_dom"/>
</dbReference>
<evidence type="ECO:0000313" key="2">
    <source>
        <dbReference type="EMBL" id="EGF90435.1"/>
    </source>
</evidence>
<dbReference type="OrthoDB" id="9798430at2"/>
<dbReference type="Proteomes" id="UP000006512">
    <property type="component" value="Unassembled WGS sequence"/>
</dbReference>
<sequence>MPAILDQRLFLPTKNFRRSIDFYTRLGWTSVYQDADLALMKLSPSHFFLQNAFVEAWAHNTMVHLIVDDATAWYDKVKQVKADGGFAEVTVHPPRREAYGALATHILDPAGVLLFFAQMDQPA</sequence>
<dbReference type="EMBL" id="GL883079">
    <property type="protein sequence ID" value="EGF90435.1"/>
    <property type="molecule type" value="Genomic_DNA"/>
</dbReference>
<gene>
    <name evidence="2" type="ORF">ABI_34560</name>
</gene>
<organism evidence="2 3">
    <name type="scientific">Asticcacaulis biprosthecium C19</name>
    <dbReference type="NCBI Taxonomy" id="715226"/>
    <lineage>
        <taxon>Bacteria</taxon>
        <taxon>Pseudomonadati</taxon>
        <taxon>Pseudomonadota</taxon>
        <taxon>Alphaproteobacteria</taxon>
        <taxon>Caulobacterales</taxon>
        <taxon>Caulobacteraceae</taxon>
        <taxon>Asticcacaulis</taxon>
    </lineage>
</organism>
<evidence type="ECO:0000259" key="1">
    <source>
        <dbReference type="Pfam" id="PF00903"/>
    </source>
</evidence>
<protein>
    <submittedName>
        <fullName evidence="2">Glyoxalase/bleomycin resistance protein/dioxygenase</fullName>
    </submittedName>
</protein>
<dbReference type="AlphaFoldDB" id="F4QQE8"/>
<dbReference type="GO" id="GO:0051213">
    <property type="term" value="F:dioxygenase activity"/>
    <property type="evidence" value="ECO:0007669"/>
    <property type="project" value="UniProtKB-KW"/>
</dbReference>
<evidence type="ECO:0000313" key="3">
    <source>
        <dbReference type="Proteomes" id="UP000006512"/>
    </source>
</evidence>
<feature type="domain" description="Glyoxalase/fosfomycin resistance/dioxygenase" evidence="1">
    <location>
        <begin position="9"/>
        <end position="114"/>
    </location>
</feature>
<dbReference type="RefSeq" id="WP_006274239.1">
    <property type="nucleotide sequence ID" value="NZ_GL883079.1"/>
</dbReference>
<reference evidence="3" key="1">
    <citation type="submission" date="2011-03" db="EMBL/GenBank/DDBJ databases">
        <title>Draft genome sequence of Brevundimonas diminuta.</title>
        <authorList>
            <person name="Brown P.J.B."/>
            <person name="Buechlein A."/>
            <person name="Hemmerich C."/>
            <person name="Brun Y.V."/>
        </authorList>
    </citation>
    <scope>NUCLEOTIDE SEQUENCE [LARGE SCALE GENOMIC DNA]</scope>
    <source>
        <strain evidence="3">C19</strain>
    </source>
</reference>
<dbReference type="Gene3D" id="3.10.180.10">
    <property type="entry name" value="2,3-Dihydroxybiphenyl 1,2-Dioxygenase, domain 1"/>
    <property type="match status" value="1"/>
</dbReference>